<keyword evidence="2" id="KW-1185">Reference proteome</keyword>
<dbReference type="EMBL" id="BAAAJE010000006">
    <property type="protein sequence ID" value="GAA1139532.1"/>
    <property type="molecule type" value="Genomic_DNA"/>
</dbReference>
<accession>A0ABN1UD12</accession>
<dbReference type="PANTHER" id="PTHR10151:SF120">
    <property type="entry name" value="BIS(5'-ADENOSYL)-TRIPHOSPHATASE"/>
    <property type="match status" value="1"/>
</dbReference>
<gene>
    <name evidence="1" type="ORF">GCM10009606_18970</name>
</gene>
<dbReference type="InterPro" id="IPR006311">
    <property type="entry name" value="TAT_signal"/>
</dbReference>
<dbReference type="PANTHER" id="PTHR10151">
    <property type="entry name" value="ECTONUCLEOTIDE PYROPHOSPHATASE/PHOSPHODIESTERASE"/>
    <property type="match status" value="1"/>
</dbReference>
<evidence type="ECO:0008006" key="3">
    <source>
        <dbReference type="Google" id="ProtNLM"/>
    </source>
</evidence>
<dbReference type="RefSeq" id="WP_343907261.1">
    <property type="nucleotide sequence ID" value="NZ_BAAAJE010000006.1"/>
</dbReference>
<reference evidence="1 2" key="1">
    <citation type="journal article" date="2019" name="Int. J. Syst. Evol. Microbiol.">
        <title>The Global Catalogue of Microorganisms (GCM) 10K type strain sequencing project: providing services to taxonomists for standard genome sequencing and annotation.</title>
        <authorList>
            <consortium name="The Broad Institute Genomics Platform"/>
            <consortium name="The Broad Institute Genome Sequencing Center for Infectious Disease"/>
            <person name="Wu L."/>
            <person name="Ma J."/>
        </authorList>
    </citation>
    <scope>NUCLEOTIDE SEQUENCE [LARGE SCALE GENOMIC DNA]</scope>
    <source>
        <strain evidence="1 2">JCM 11813</strain>
    </source>
</reference>
<evidence type="ECO:0000313" key="2">
    <source>
        <dbReference type="Proteomes" id="UP001499979"/>
    </source>
</evidence>
<comment type="caution">
    <text evidence="1">The sequence shown here is derived from an EMBL/GenBank/DDBJ whole genome shotgun (WGS) entry which is preliminary data.</text>
</comment>
<dbReference type="InterPro" id="IPR002591">
    <property type="entry name" value="Phosphodiest/P_Trfase"/>
</dbReference>
<dbReference type="PROSITE" id="PS51318">
    <property type="entry name" value="TAT"/>
    <property type="match status" value="1"/>
</dbReference>
<proteinExistence type="predicted"/>
<dbReference type="SUPFAM" id="SSF53649">
    <property type="entry name" value="Alkaline phosphatase-like"/>
    <property type="match status" value="1"/>
</dbReference>
<dbReference type="InterPro" id="IPR017850">
    <property type="entry name" value="Alkaline_phosphatase_core_sf"/>
</dbReference>
<organism evidence="1 2">
    <name type="scientific">Nocardioides aquiterrae</name>
    <dbReference type="NCBI Taxonomy" id="203799"/>
    <lineage>
        <taxon>Bacteria</taxon>
        <taxon>Bacillati</taxon>
        <taxon>Actinomycetota</taxon>
        <taxon>Actinomycetes</taxon>
        <taxon>Propionibacteriales</taxon>
        <taxon>Nocardioidaceae</taxon>
        <taxon>Nocardioides</taxon>
    </lineage>
</organism>
<sequence length="416" mass="44596">MTTPTGLGRRTFLATGAGVVLSTAAGAPSLAVGGRRRRAYVLVVDGCRPDEIDGDLTPNLAALRDGGLRFPQASSMPVMETIPNHVMMMTGVRPDRSGVPANSVYDRALGAVRDLDRASDIRCDTVIERLNRRGLTTGTVLSKEYLYGVFGARATHRWEPQPTVPVSGHAPDAATMEAALGMLDELDPSLMFVNLGDIDRFGHGDLSGTTLQVARRSALADTDLQVQRFVDALKSSGRWEHSVVIVLADHSMDWSLPDRVISLAAPLAADPLLAGHVQIADNGGADLLYWTGPRRHREEAVRRMRAVARAQDGVLAAWDRRADWLRLGPEAGEVVVFCQAGWRFSDPDPVGSNPIPGNHGHPATRSIPFFIGGGHPAVPKGKATPRVARTLDVAPTVASFFGVGRPRGGWDGRALL</sequence>
<protein>
    <recommendedName>
        <fullName evidence="3">Alkaline phosphatase family protein</fullName>
    </recommendedName>
</protein>
<dbReference type="Pfam" id="PF01663">
    <property type="entry name" value="Phosphodiest"/>
    <property type="match status" value="1"/>
</dbReference>
<evidence type="ECO:0000313" key="1">
    <source>
        <dbReference type="EMBL" id="GAA1139532.1"/>
    </source>
</evidence>
<dbReference type="Proteomes" id="UP001499979">
    <property type="component" value="Unassembled WGS sequence"/>
</dbReference>
<name>A0ABN1UD12_9ACTN</name>
<dbReference type="Gene3D" id="3.40.720.10">
    <property type="entry name" value="Alkaline Phosphatase, subunit A"/>
    <property type="match status" value="1"/>
</dbReference>